<dbReference type="Gene3D" id="3.30.70.270">
    <property type="match status" value="1"/>
</dbReference>
<dbReference type="GO" id="GO:1902201">
    <property type="term" value="P:negative regulation of bacterial-type flagellum-dependent cell motility"/>
    <property type="evidence" value="ECO:0007669"/>
    <property type="project" value="TreeGrafter"/>
</dbReference>
<dbReference type="EC" id="2.7.7.65" evidence="1"/>
<dbReference type="PROSITE" id="PS50887">
    <property type="entry name" value="GGDEF"/>
    <property type="match status" value="1"/>
</dbReference>
<protein>
    <recommendedName>
        <fullName evidence="1">diguanylate cyclase</fullName>
        <ecNumber evidence="1">2.7.7.65</ecNumber>
    </recommendedName>
</protein>
<dbReference type="OrthoDB" id="9813903at2"/>
<dbReference type="Pfam" id="PF22588">
    <property type="entry name" value="dCache_1_like"/>
    <property type="match status" value="1"/>
</dbReference>
<dbReference type="Proteomes" id="UP000198284">
    <property type="component" value="Unassembled WGS sequence"/>
</dbReference>
<dbReference type="CDD" id="cd12914">
    <property type="entry name" value="PDC1_DGC_like"/>
    <property type="match status" value="1"/>
</dbReference>
<dbReference type="NCBIfam" id="TIGR00254">
    <property type="entry name" value="GGDEF"/>
    <property type="match status" value="1"/>
</dbReference>
<dbReference type="FunFam" id="3.30.70.270:FF:000001">
    <property type="entry name" value="Diguanylate cyclase domain protein"/>
    <property type="match status" value="1"/>
</dbReference>
<evidence type="ECO:0000256" key="3">
    <source>
        <dbReference type="SAM" id="Phobius"/>
    </source>
</evidence>
<accession>A0A239INC1</accession>
<keyword evidence="6" id="KW-1185">Reference proteome</keyword>
<dbReference type="InterPro" id="IPR050469">
    <property type="entry name" value="Diguanylate_Cyclase"/>
</dbReference>
<gene>
    <name evidence="5" type="ORF">SAMN06265795_11021</name>
</gene>
<evidence type="ECO:0000256" key="1">
    <source>
        <dbReference type="ARBA" id="ARBA00012528"/>
    </source>
</evidence>
<dbReference type="CDD" id="cd12915">
    <property type="entry name" value="PDC2_DGC_like"/>
    <property type="match status" value="1"/>
</dbReference>
<dbReference type="GO" id="GO:0052621">
    <property type="term" value="F:diguanylate cyclase activity"/>
    <property type="evidence" value="ECO:0007669"/>
    <property type="project" value="UniProtKB-EC"/>
</dbReference>
<keyword evidence="3" id="KW-0472">Membrane</keyword>
<comment type="catalytic activity">
    <reaction evidence="2">
        <text>2 GTP = 3',3'-c-di-GMP + 2 diphosphate</text>
        <dbReference type="Rhea" id="RHEA:24898"/>
        <dbReference type="ChEBI" id="CHEBI:33019"/>
        <dbReference type="ChEBI" id="CHEBI:37565"/>
        <dbReference type="ChEBI" id="CHEBI:58805"/>
        <dbReference type="EC" id="2.7.7.65"/>
    </reaction>
</comment>
<dbReference type="AlphaFoldDB" id="A0A239INC1"/>
<dbReference type="Pfam" id="PF00990">
    <property type="entry name" value="GGDEF"/>
    <property type="match status" value="1"/>
</dbReference>
<organism evidence="5 6">
    <name type="scientific">Noviherbaspirillum humi</name>
    <dbReference type="NCBI Taxonomy" id="1688639"/>
    <lineage>
        <taxon>Bacteria</taxon>
        <taxon>Pseudomonadati</taxon>
        <taxon>Pseudomonadota</taxon>
        <taxon>Betaproteobacteria</taxon>
        <taxon>Burkholderiales</taxon>
        <taxon>Oxalobacteraceae</taxon>
        <taxon>Noviherbaspirillum</taxon>
    </lineage>
</organism>
<feature type="transmembrane region" description="Helical" evidence="3">
    <location>
        <begin position="286"/>
        <end position="308"/>
    </location>
</feature>
<name>A0A239INC1_9BURK</name>
<dbReference type="InterPro" id="IPR054327">
    <property type="entry name" value="His-kinase-like_sensor"/>
</dbReference>
<feature type="domain" description="GGDEF" evidence="4">
    <location>
        <begin position="355"/>
        <end position="491"/>
    </location>
</feature>
<evidence type="ECO:0000313" key="6">
    <source>
        <dbReference type="Proteomes" id="UP000198284"/>
    </source>
</evidence>
<keyword evidence="3" id="KW-0812">Transmembrane</keyword>
<sequence>MAFHPSRINAVAVAAWIAIVVAGATSLQIWADYSETRERQETTVTDVTRVVAAHISNSLHEGQAVLGLIADSIAESGGFDQSSQAARRWRLKSYCESFNGCRTIAVFDAAGRIVAMSDAAAAGLHDLGKQTQFRMKQDGSELFVGPAIRVGGPEGSVLFTLSLPVFDQDGRRLGMITAGIATEHLTEFYGLFGFSVEPTIAVYKLNGDLVARYPNMQQHVGRNNASGPLFAQLAKAPSGVYHSTSPLDGKERMAAYKMVPEGDIVVYAGVLFEKAFNHWMLRSVRAGFISLFVLVVIGALLAWAYRAFQAQRDLRRKNWELDRLSSLDGLTRIPNRRSFDLALQQEWMRHQKEGLPLALMLLDVDDFKSYNDTYGHQAGDACLLRVAQTLKEALHRHVDRVARYGGEEFAVILSSGAEGALTVAQRLCEAVEALGIEHSGASASRCVTISIGVASTDSGHAHNSDRLLALADMALYQAKAQGRNQACLMRGAATEAEAPQGTARHAA</sequence>
<dbReference type="GO" id="GO:0005886">
    <property type="term" value="C:plasma membrane"/>
    <property type="evidence" value="ECO:0007669"/>
    <property type="project" value="TreeGrafter"/>
</dbReference>
<dbReference type="PANTHER" id="PTHR45138:SF9">
    <property type="entry name" value="DIGUANYLATE CYCLASE DGCM-RELATED"/>
    <property type="match status" value="1"/>
</dbReference>
<dbReference type="InterPro" id="IPR029787">
    <property type="entry name" value="Nucleotide_cyclase"/>
</dbReference>
<dbReference type="RefSeq" id="WP_089400095.1">
    <property type="nucleotide sequence ID" value="NZ_FZOT01000010.1"/>
</dbReference>
<dbReference type="SMART" id="SM00267">
    <property type="entry name" value="GGDEF"/>
    <property type="match status" value="1"/>
</dbReference>
<proteinExistence type="predicted"/>
<reference evidence="5 6" key="1">
    <citation type="submission" date="2017-06" db="EMBL/GenBank/DDBJ databases">
        <authorList>
            <person name="Kim H.J."/>
            <person name="Triplett B.A."/>
        </authorList>
    </citation>
    <scope>NUCLEOTIDE SEQUENCE [LARGE SCALE GENOMIC DNA]</scope>
    <source>
        <strain evidence="5 6">U15</strain>
    </source>
</reference>
<keyword evidence="3" id="KW-1133">Transmembrane helix</keyword>
<dbReference type="Gene3D" id="3.30.450.20">
    <property type="entry name" value="PAS domain"/>
    <property type="match status" value="2"/>
</dbReference>
<evidence type="ECO:0000313" key="5">
    <source>
        <dbReference type="EMBL" id="SNS94573.1"/>
    </source>
</evidence>
<dbReference type="InterPro" id="IPR043128">
    <property type="entry name" value="Rev_trsase/Diguanyl_cyclase"/>
</dbReference>
<dbReference type="SUPFAM" id="SSF55073">
    <property type="entry name" value="Nucleotide cyclase"/>
    <property type="match status" value="1"/>
</dbReference>
<dbReference type="InterPro" id="IPR000160">
    <property type="entry name" value="GGDEF_dom"/>
</dbReference>
<dbReference type="EMBL" id="FZOT01000010">
    <property type="protein sequence ID" value="SNS94573.1"/>
    <property type="molecule type" value="Genomic_DNA"/>
</dbReference>
<dbReference type="GO" id="GO:0043709">
    <property type="term" value="P:cell adhesion involved in single-species biofilm formation"/>
    <property type="evidence" value="ECO:0007669"/>
    <property type="project" value="TreeGrafter"/>
</dbReference>
<evidence type="ECO:0000259" key="4">
    <source>
        <dbReference type="PROSITE" id="PS50887"/>
    </source>
</evidence>
<dbReference type="CDD" id="cd01949">
    <property type="entry name" value="GGDEF"/>
    <property type="match status" value="1"/>
</dbReference>
<dbReference type="PANTHER" id="PTHR45138">
    <property type="entry name" value="REGULATORY COMPONENTS OF SENSORY TRANSDUCTION SYSTEM"/>
    <property type="match status" value="1"/>
</dbReference>
<evidence type="ECO:0000256" key="2">
    <source>
        <dbReference type="ARBA" id="ARBA00034247"/>
    </source>
</evidence>